<proteinExistence type="predicted"/>
<comment type="caution">
    <text evidence="3">The sequence shown here is derived from an EMBL/GenBank/DDBJ whole genome shotgun (WGS) entry which is preliminary data.</text>
</comment>
<dbReference type="Proteomes" id="UP001367508">
    <property type="component" value="Unassembled WGS sequence"/>
</dbReference>
<evidence type="ECO:0000256" key="1">
    <source>
        <dbReference type="SAM" id="MobiDB-lite"/>
    </source>
</evidence>
<organism evidence="3 4">
    <name type="scientific">Canavalia gladiata</name>
    <name type="common">Sword bean</name>
    <name type="synonym">Dolichos gladiatus</name>
    <dbReference type="NCBI Taxonomy" id="3824"/>
    <lineage>
        <taxon>Eukaryota</taxon>
        <taxon>Viridiplantae</taxon>
        <taxon>Streptophyta</taxon>
        <taxon>Embryophyta</taxon>
        <taxon>Tracheophyta</taxon>
        <taxon>Spermatophyta</taxon>
        <taxon>Magnoliopsida</taxon>
        <taxon>eudicotyledons</taxon>
        <taxon>Gunneridae</taxon>
        <taxon>Pentapetalae</taxon>
        <taxon>rosids</taxon>
        <taxon>fabids</taxon>
        <taxon>Fabales</taxon>
        <taxon>Fabaceae</taxon>
        <taxon>Papilionoideae</taxon>
        <taxon>50 kb inversion clade</taxon>
        <taxon>NPAAA clade</taxon>
        <taxon>indigoferoid/millettioid clade</taxon>
        <taxon>Phaseoleae</taxon>
        <taxon>Canavalia</taxon>
    </lineage>
</organism>
<evidence type="ECO:0000313" key="4">
    <source>
        <dbReference type="Proteomes" id="UP001367508"/>
    </source>
</evidence>
<feature type="region of interest" description="Disordered" evidence="1">
    <location>
        <begin position="97"/>
        <end position="133"/>
    </location>
</feature>
<accession>A0AAN9KBT5</accession>
<dbReference type="EMBL" id="JAYMYQ010000009">
    <property type="protein sequence ID" value="KAK7313252.1"/>
    <property type="molecule type" value="Genomic_DNA"/>
</dbReference>
<feature type="signal peptide" evidence="2">
    <location>
        <begin position="1"/>
        <end position="26"/>
    </location>
</feature>
<evidence type="ECO:0000256" key="2">
    <source>
        <dbReference type="SAM" id="SignalP"/>
    </source>
</evidence>
<dbReference type="AlphaFoldDB" id="A0AAN9KBT5"/>
<evidence type="ECO:0000313" key="3">
    <source>
        <dbReference type="EMBL" id="KAK7313252.1"/>
    </source>
</evidence>
<protein>
    <submittedName>
        <fullName evidence="3">Uncharacterized protein</fullName>
    </submittedName>
</protein>
<feature type="region of interest" description="Disordered" evidence="1">
    <location>
        <begin position="145"/>
        <end position="169"/>
    </location>
</feature>
<sequence>MRSFLIYPTHLLGLLLNGCLLPETEECQSCSDLSGFQGRLAGSRIARGSATVDTGRCTTMILRQNGLLLSLGSATRCLLKLSVSSWTITNLNGVNPANVESPKIQSTTANGVIEDAEQRASKDSRKLRDQSSKIQRELSSFLFKSKITPKGENPLTSLTSSIYKPHKTP</sequence>
<feature type="chain" id="PRO_5042968122" evidence="2">
    <location>
        <begin position="27"/>
        <end position="169"/>
    </location>
</feature>
<feature type="compositionally biased region" description="Basic and acidic residues" evidence="1">
    <location>
        <begin position="116"/>
        <end position="133"/>
    </location>
</feature>
<gene>
    <name evidence="3" type="ORF">VNO77_37864</name>
</gene>
<name>A0AAN9KBT5_CANGL</name>
<keyword evidence="4" id="KW-1185">Reference proteome</keyword>
<reference evidence="3 4" key="1">
    <citation type="submission" date="2024-01" db="EMBL/GenBank/DDBJ databases">
        <title>The genomes of 5 underutilized Papilionoideae crops provide insights into root nodulation and disease resistanc.</title>
        <authorList>
            <person name="Jiang F."/>
        </authorList>
    </citation>
    <scope>NUCLEOTIDE SEQUENCE [LARGE SCALE GENOMIC DNA]</scope>
    <source>
        <strain evidence="3">LVBAO_FW01</strain>
        <tissue evidence="3">Leaves</tissue>
    </source>
</reference>
<keyword evidence="2" id="KW-0732">Signal</keyword>